<gene>
    <name evidence="5 6" type="primary">eutC</name>
    <name evidence="6" type="ORF">SIN8267_00525</name>
</gene>
<keyword evidence="4 5" id="KW-1283">Bacterial microcompartment</keyword>
<dbReference type="PANTHER" id="PTHR39330">
    <property type="entry name" value="ETHANOLAMINE AMMONIA-LYASE LIGHT CHAIN"/>
    <property type="match status" value="1"/>
</dbReference>
<dbReference type="InterPro" id="IPR009246">
    <property type="entry name" value="EutC"/>
</dbReference>
<feature type="binding site" evidence="5">
    <location>
        <position position="242"/>
    </location>
    <ligand>
        <name>adenosylcob(III)alamin</name>
        <dbReference type="ChEBI" id="CHEBI:18408"/>
    </ligand>
</feature>
<evidence type="ECO:0000256" key="3">
    <source>
        <dbReference type="ARBA" id="ARBA00023285"/>
    </source>
</evidence>
<evidence type="ECO:0000256" key="1">
    <source>
        <dbReference type="ARBA" id="ARBA00022628"/>
    </source>
</evidence>
<dbReference type="GO" id="GO:0008851">
    <property type="term" value="F:ethanolamine ammonia-lyase activity"/>
    <property type="evidence" value="ECO:0007669"/>
    <property type="project" value="UniProtKB-EC"/>
</dbReference>
<organism evidence="6 7">
    <name type="scientific">Sinobacterium norvegicum</name>
    <dbReference type="NCBI Taxonomy" id="1641715"/>
    <lineage>
        <taxon>Bacteria</taxon>
        <taxon>Pseudomonadati</taxon>
        <taxon>Pseudomonadota</taxon>
        <taxon>Gammaproteobacteria</taxon>
        <taxon>Cellvibrionales</taxon>
        <taxon>Spongiibacteraceae</taxon>
        <taxon>Sinobacterium</taxon>
    </lineage>
</organism>
<dbReference type="Pfam" id="PF05985">
    <property type="entry name" value="EutC"/>
    <property type="match status" value="1"/>
</dbReference>
<evidence type="ECO:0000313" key="6">
    <source>
        <dbReference type="EMBL" id="CAH0990433.1"/>
    </source>
</evidence>
<comment type="pathway">
    <text evidence="5">Amine and polyamine degradation; ethanolamine degradation.</text>
</comment>
<comment type="catalytic activity">
    <reaction evidence="5">
        <text>ethanolamine = acetaldehyde + NH4(+)</text>
        <dbReference type="Rhea" id="RHEA:15313"/>
        <dbReference type="ChEBI" id="CHEBI:15343"/>
        <dbReference type="ChEBI" id="CHEBI:28938"/>
        <dbReference type="ChEBI" id="CHEBI:57603"/>
        <dbReference type="EC" id="4.3.1.7"/>
    </reaction>
</comment>
<comment type="subunit">
    <text evidence="5">The basic unit is a heterodimer which dimerizes to form tetramers. The heterotetramers trimerize; 6 large subunits form a core ring with 6 small subunits projecting outwards.</text>
</comment>
<dbReference type="Gene3D" id="1.10.30.40">
    <property type="entry name" value="Ethanolamine ammonia-lyase light chain (EutC), N-terminal domain"/>
    <property type="match status" value="1"/>
</dbReference>
<comment type="caution">
    <text evidence="6">The sequence shown here is derived from an EMBL/GenBank/DDBJ whole genome shotgun (WGS) entry which is preliminary data.</text>
</comment>
<keyword evidence="7" id="KW-1185">Reference proteome</keyword>
<comment type="cofactor">
    <cofactor evidence="5">
        <name>adenosylcob(III)alamin</name>
        <dbReference type="ChEBI" id="CHEBI:18408"/>
    </cofactor>
    <text evidence="5">Binds between the large and small subunits.</text>
</comment>
<dbReference type="InterPro" id="IPR042251">
    <property type="entry name" value="EutC_C"/>
</dbReference>
<evidence type="ECO:0000256" key="4">
    <source>
        <dbReference type="ARBA" id="ARBA00024446"/>
    </source>
</evidence>
<dbReference type="Proteomes" id="UP000838100">
    <property type="component" value="Unassembled WGS sequence"/>
</dbReference>
<reference evidence="6" key="1">
    <citation type="submission" date="2021-12" db="EMBL/GenBank/DDBJ databases">
        <authorList>
            <person name="Rodrigo-Torres L."/>
            <person name="Arahal R. D."/>
            <person name="Lucena T."/>
        </authorList>
    </citation>
    <scope>NUCLEOTIDE SEQUENCE</scope>
    <source>
        <strain evidence="6">CECT 8267</strain>
    </source>
</reference>
<proteinExistence type="inferred from homology"/>
<dbReference type="PANTHER" id="PTHR39330:SF1">
    <property type="entry name" value="ETHANOLAMINE AMMONIA-LYASE SMALL SUBUNIT"/>
    <property type="match status" value="1"/>
</dbReference>
<comment type="subcellular location">
    <subcellularLocation>
        <location evidence="5">Bacterial microcompartment</location>
    </subcellularLocation>
</comment>
<keyword evidence="1 5" id="KW-0846">Cobalamin</keyword>
<sequence length="309" mass="33535">MNEAQIESIVQAVLGELGEAKNSGTITEVAAGIVSQLDATGKATQAPRSNGLGCIELTDDLASDKFKNWIGVKNANKPDVNENMRKQTTARILVGRCGPRPTTIPLLRFSADHSRSKDTVIKEVAPEWLEKHRLLEVKSQITNKEQYLTRPDLGRRLDEESKQLILENCKKSPQVQLVVSDGLSTDAITNNYDEILPPLLKGLENAGLNVGTPFFLRYGRVKAQDEIGELLDAEVNLLLIGERPGLGQSESLSCYAIYRPNTTTTVESDRTVISNIHAGGTPPVEAAAVIVELAREMLAKKASGIGLKG</sequence>
<comment type="similarity">
    <text evidence="5">Belongs to the EutC family.</text>
</comment>
<comment type="function">
    <text evidence="5">Catalyzes the deamination of various vicinal amino-alcohols to oxo compounds. Allows this organism to utilize ethanolamine as the sole source of nitrogen and carbon in the presence of external vitamin B12.</text>
</comment>
<accession>A0ABM9AB61</accession>
<dbReference type="EC" id="4.3.1.7" evidence="5"/>
<evidence type="ECO:0000313" key="7">
    <source>
        <dbReference type="Proteomes" id="UP000838100"/>
    </source>
</evidence>
<comment type="caution">
    <text evidence="5">Lacks conserved residue(s) required for the propagation of feature annotation.</text>
</comment>
<feature type="binding site" evidence="5">
    <location>
        <position position="221"/>
    </location>
    <ligand>
        <name>adenosylcob(III)alamin</name>
        <dbReference type="ChEBI" id="CHEBI:18408"/>
    </ligand>
</feature>
<dbReference type="EMBL" id="CAKLPX010000001">
    <property type="protein sequence ID" value="CAH0990433.1"/>
    <property type="molecule type" value="Genomic_DNA"/>
</dbReference>
<protein>
    <recommendedName>
        <fullName evidence="5">Ethanolamine ammonia-lyase small subunit</fullName>
        <shortName evidence="5">EAL small subunit</shortName>
        <ecNumber evidence="5">4.3.1.7</ecNumber>
    </recommendedName>
</protein>
<dbReference type="HAMAP" id="MF_00601">
    <property type="entry name" value="EutC"/>
    <property type="match status" value="1"/>
</dbReference>
<dbReference type="InterPro" id="IPR042255">
    <property type="entry name" value="EutC_N"/>
</dbReference>
<dbReference type="NCBIfam" id="NF003971">
    <property type="entry name" value="PRK05465.1"/>
    <property type="match status" value="1"/>
</dbReference>
<evidence type="ECO:0000256" key="5">
    <source>
        <dbReference type="HAMAP-Rule" id="MF_00601"/>
    </source>
</evidence>
<keyword evidence="2 5" id="KW-0456">Lyase</keyword>
<keyword evidence="3 5" id="KW-0170">Cobalt</keyword>
<dbReference type="Gene3D" id="3.40.50.11240">
    <property type="entry name" value="Ethanolamine ammonia-lyase light chain (EutC)"/>
    <property type="match status" value="1"/>
</dbReference>
<evidence type="ECO:0000256" key="2">
    <source>
        <dbReference type="ARBA" id="ARBA00023239"/>
    </source>
</evidence>
<name>A0ABM9AB61_9GAMM</name>